<evidence type="ECO:0000313" key="2">
    <source>
        <dbReference type="Proteomes" id="UP000035016"/>
    </source>
</evidence>
<dbReference type="EMBL" id="LN831790">
    <property type="protein sequence ID" value="CQR64722.1"/>
    <property type="molecule type" value="Genomic_DNA"/>
</dbReference>
<proteinExistence type="predicted"/>
<dbReference type="Proteomes" id="UP000035016">
    <property type="component" value="Chromosome Chromosome"/>
</dbReference>
<protein>
    <recommendedName>
        <fullName evidence="3">HTH araC/xylS-type domain-containing protein</fullName>
    </recommendedName>
</protein>
<organism evidence="1 2">
    <name type="scientific">Streptomyces leeuwenhoekii</name>
    <dbReference type="NCBI Taxonomy" id="1437453"/>
    <lineage>
        <taxon>Bacteria</taxon>
        <taxon>Bacillati</taxon>
        <taxon>Actinomycetota</taxon>
        <taxon>Actinomycetes</taxon>
        <taxon>Kitasatosporales</taxon>
        <taxon>Streptomycetaceae</taxon>
        <taxon>Streptomyces</taxon>
    </lineage>
</organism>
<reference evidence="1 2" key="1">
    <citation type="submission" date="2015-02" db="EMBL/GenBank/DDBJ databases">
        <authorList>
            <person name="Gomez-Escribano P.J."/>
        </authorList>
    </citation>
    <scope>NUCLEOTIDE SEQUENCE [LARGE SCALE GENOMIC DNA]</scope>
    <source>
        <strain evidence="2">C34 (DSM 42122 / NRRL B-24963)</strain>
    </source>
</reference>
<evidence type="ECO:0000313" key="1">
    <source>
        <dbReference type="EMBL" id="CQR64722.1"/>
    </source>
</evidence>
<sequence>MDQVARARGLGTAESLRARLVRRTGLFPSAYRAQFTRLAGAGE</sequence>
<dbReference type="AlphaFoldDB" id="A0A0F7W476"/>
<gene>
    <name evidence="1" type="primary">sle_52640</name>
</gene>
<evidence type="ECO:0008006" key="3">
    <source>
        <dbReference type="Google" id="ProtNLM"/>
    </source>
</evidence>
<name>A0A0F7W476_STRLW</name>
<accession>A0A0F7W476</accession>
<dbReference type="RefSeq" id="WP_258958052.1">
    <property type="nucleotide sequence ID" value="NZ_AZSD01000068.1"/>
</dbReference>
<dbReference type="KEGG" id="sle:sle_52640"/>